<reference evidence="1" key="1">
    <citation type="journal article" date="2009" name="Plant Mol. Biol.">
        <title>Insights into corn genes derived from large-scale cDNA sequencing.</title>
        <authorList>
            <person name="Alexandrov N.N."/>
            <person name="Brover V.V."/>
            <person name="Freidin S."/>
            <person name="Troukhan M.E."/>
            <person name="Tatarinova T.V."/>
            <person name="Zhang H."/>
            <person name="Swaller T.J."/>
            <person name="Lu Y.P."/>
            <person name="Bouck J."/>
            <person name="Flavell R.B."/>
            <person name="Feldmann K.A."/>
        </authorList>
    </citation>
    <scope>NUCLEOTIDE SEQUENCE</scope>
</reference>
<accession>B6SUK6</accession>
<name>B6SUK6_MAIZE</name>
<organism evidence="1">
    <name type="scientific">Zea mays</name>
    <name type="common">Maize</name>
    <dbReference type="NCBI Taxonomy" id="4577"/>
    <lineage>
        <taxon>Eukaryota</taxon>
        <taxon>Viridiplantae</taxon>
        <taxon>Streptophyta</taxon>
        <taxon>Embryophyta</taxon>
        <taxon>Tracheophyta</taxon>
        <taxon>Spermatophyta</taxon>
        <taxon>Magnoliopsida</taxon>
        <taxon>Liliopsida</taxon>
        <taxon>Poales</taxon>
        <taxon>Poaceae</taxon>
        <taxon>PACMAD clade</taxon>
        <taxon>Panicoideae</taxon>
        <taxon>Andropogonodae</taxon>
        <taxon>Andropogoneae</taxon>
        <taxon>Tripsacinae</taxon>
        <taxon>Zea</taxon>
    </lineage>
</organism>
<evidence type="ECO:0000313" key="1">
    <source>
        <dbReference type="EMBL" id="ACG28539.1"/>
    </source>
</evidence>
<dbReference type="EMBL" id="EU956421">
    <property type="protein sequence ID" value="ACG28539.1"/>
    <property type="molecule type" value="mRNA"/>
</dbReference>
<sequence>MPNPFFHLWPTSCTAPLSARSAAVASKFPAPSFSRREQQPRRLRAARCFALRSEQHVVDARQVFAVFAQPQTSTSFTPEEPRVLCGEGKPLDARRCSKRCTNRNHRRS</sequence>
<proteinExistence type="evidence at transcript level"/>
<dbReference type="AlphaFoldDB" id="B6SUK6"/>
<protein>
    <submittedName>
        <fullName evidence="1">Uncharacterized protein</fullName>
    </submittedName>
</protein>